<keyword evidence="3" id="KW-1185">Reference proteome</keyword>
<evidence type="ECO:0000313" key="3">
    <source>
        <dbReference type="Proteomes" id="UP000299102"/>
    </source>
</evidence>
<dbReference type="Proteomes" id="UP000299102">
    <property type="component" value="Unassembled WGS sequence"/>
</dbReference>
<organism evidence="2 3">
    <name type="scientific">Eumeta variegata</name>
    <name type="common">Bagworm moth</name>
    <name type="synonym">Eumeta japonica</name>
    <dbReference type="NCBI Taxonomy" id="151549"/>
    <lineage>
        <taxon>Eukaryota</taxon>
        <taxon>Metazoa</taxon>
        <taxon>Ecdysozoa</taxon>
        <taxon>Arthropoda</taxon>
        <taxon>Hexapoda</taxon>
        <taxon>Insecta</taxon>
        <taxon>Pterygota</taxon>
        <taxon>Neoptera</taxon>
        <taxon>Endopterygota</taxon>
        <taxon>Lepidoptera</taxon>
        <taxon>Glossata</taxon>
        <taxon>Ditrysia</taxon>
        <taxon>Tineoidea</taxon>
        <taxon>Psychidae</taxon>
        <taxon>Oiketicinae</taxon>
        <taxon>Eumeta</taxon>
    </lineage>
</organism>
<evidence type="ECO:0000313" key="2">
    <source>
        <dbReference type="EMBL" id="GBP46792.1"/>
    </source>
</evidence>
<reference evidence="2 3" key="1">
    <citation type="journal article" date="2019" name="Commun. Biol.">
        <title>The bagworm genome reveals a unique fibroin gene that provides high tensile strength.</title>
        <authorList>
            <person name="Kono N."/>
            <person name="Nakamura H."/>
            <person name="Ohtoshi R."/>
            <person name="Tomita M."/>
            <person name="Numata K."/>
            <person name="Arakawa K."/>
        </authorList>
    </citation>
    <scope>NUCLEOTIDE SEQUENCE [LARGE SCALE GENOMIC DNA]</scope>
</reference>
<proteinExistence type="predicted"/>
<sequence>MKAECEHSLASTLPQKYLGQYFRQRQVQWKGLSVKQRSRGKRVCEPIKSKWSPPPMDTRSPWRVTDALPAS</sequence>
<accession>A0A4C1W8G7</accession>
<dbReference type="AlphaFoldDB" id="A0A4C1W8G7"/>
<dbReference type="EMBL" id="BGZK01000489">
    <property type="protein sequence ID" value="GBP46792.1"/>
    <property type="molecule type" value="Genomic_DNA"/>
</dbReference>
<comment type="caution">
    <text evidence="2">The sequence shown here is derived from an EMBL/GenBank/DDBJ whole genome shotgun (WGS) entry which is preliminary data.</text>
</comment>
<evidence type="ECO:0000256" key="1">
    <source>
        <dbReference type="SAM" id="MobiDB-lite"/>
    </source>
</evidence>
<name>A0A4C1W8G7_EUMVA</name>
<protein>
    <submittedName>
        <fullName evidence="2">Uncharacterized protein</fullName>
    </submittedName>
</protein>
<feature type="region of interest" description="Disordered" evidence="1">
    <location>
        <begin position="46"/>
        <end position="71"/>
    </location>
</feature>
<gene>
    <name evidence="2" type="ORF">EVAR_10760_1</name>
</gene>